<dbReference type="SUPFAM" id="SSF55486">
    <property type="entry name" value="Metalloproteases ('zincins'), catalytic domain"/>
    <property type="match status" value="1"/>
</dbReference>
<sequence length="369" mass="41015">MHHLAVSSPYPMRSTCSVDAPRSRFAAARATWLRVCLLLCLLTAAGSSVASTIMHFDAAVARGLPTGLRGDLPPQDAARADAMRAAAIIHVDTRMPVKLVYSNDGAAALYRGKVDGYPAIFTRYADRLDIFVNAAPHANAYNISYTAQQPNPEIRVLTPQDTSENIDHIVLTPSEGPRESTTVERRKAKAESRDTRELIFSIFIHDDAKNVALNDHLSWWIGLIEALLPVGRTMTVDIHKDLPGITDFAYAGGDANEKLRQWTARVRTQFPQDPFDFDNKFLLFTANRMNSSTAGLAHQGGNYGFASSRSHQILAHEFGHMLSATHENAEVRYNGWWCETIMFATALDLRSNCYDYADANKKLIRSYLE</sequence>
<dbReference type="GO" id="GO:0008237">
    <property type="term" value="F:metallopeptidase activity"/>
    <property type="evidence" value="ECO:0007669"/>
    <property type="project" value="InterPro"/>
</dbReference>
<dbReference type="OrthoDB" id="5951339at2"/>
<dbReference type="RefSeq" id="WP_146749811.1">
    <property type="nucleotide sequence ID" value="NZ_CADFFP010000020.1"/>
</dbReference>
<dbReference type="EMBL" id="QLTK01000017">
    <property type="protein sequence ID" value="RAS24748.1"/>
    <property type="molecule type" value="Genomic_DNA"/>
</dbReference>
<accession>A0A329BRH8</accession>
<evidence type="ECO:0000313" key="1">
    <source>
        <dbReference type="EMBL" id="RAS24748.1"/>
    </source>
</evidence>
<organism evidence="1 2">
    <name type="scientific">Paraburkholderia bryophila</name>
    <dbReference type="NCBI Taxonomy" id="420952"/>
    <lineage>
        <taxon>Bacteria</taxon>
        <taxon>Pseudomonadati</taxon>
        <taxon>Pseudomonadota</taxon>
        <taxon>Betaproteobacteria</taxon>
        <taxon>Burkholderiales</taxon>
        <taxon>Burkholderiaceae</taxon>
        <taxon>Paraburkholderia</taxon>
    </lineage>
</organism>
<dbReference type="Proteomes" id="UP000248918">
    <property type="component" value="Unassembled WGS sequence"/>
</dbReference>
<evidence type="ECO:0008006" key="3">
    <source>
        <dbReference type="Google" id="ProtNLM"/>
    </source>
</evidence>
<proteinExistence type="predicted"/>
<reference evidence="1 2" key="1">
    <citation type="submission" date="2018-06" db="EMBL/GenBank/DDBJ databases">
        <title>Genomic Encyclopedia of Type Strains, Phase III (KMG-III): the genomes of soil and plant-associated and newly described type strains.</title>
        <authorList>
            <person name="Whitman W."/>
        </authorList>
    </citation>
    <scope>NUCLEOTIDE SEQUENCE [LARGE SCALE GENOMIC DNA]</scope>
    <source>
        <strain evidence="1 2">LMG 23644</strain>
    </source>
</reference>
<protein>
    <recommendedName>
        <fullName evidence="3">Reprolysin-like metallo-peptidase family M12B</fullName>
    </recommendedName>
</protein>
<dbReference type="Gene3D" id="3.40.390.10">
    <property type="entry name" value="Collagenase (Catalytic Domain)"/>
    <property type="match status" value="1"/>
</dbReference>
<evidence type="ECO:0000313" key="2">
    <source>
        <dbReference type="Proteomes" id="UP000248918"/>
    </source>
</evidence>
<gene>
    <name evidence="1" type="ORF">BX591_11789</name>
</gene>
<comment type="caution">
    <text evidence="1">The sequence shown here is derived from an EMBL/GenBank/DDBJ whole genome shotgun (WGS) entry which is preliminary data.</text>
</comment>
<dbReference type="InterPro" id="IPR024079">
    <property type="entry name" value="MetalloPept_cat_dom_sf"/>
</dbReference>
<dbReference type="AlphaFoldDB" id="A0A329BRH8"/>
<name>A0A329BRH8_9BURK</name>